<keyword evidence="1" id="KW-0732">Signal</keyword>
<evidence type="ECO:0000256" key="1">
    <source>
        <dbReference type="SAM" id="SignalP"/>
    </source>
</evidence>
<organism evidence="2 3">
    <name type="scientific">Ophiostoma piceae (strain UAMH 11346)</name>
    <name type="common">Sap stain fungus</name>
    <dbReference type="NCBI Taxonomy" id="1262450"/>
    <lineage>
        <taxon>Eukaryota</taxon>
        <taxon>Fungi</taxon>
        <taxon>Dikarya</taxon>
        <taxon>Ascomycota</taxon>
        <taxon>Pezizomycotina</taxon>
        <taxon>Sordariomycetes</taxon>
        <taxon>Sordariomycetidae</taxon>
        <taxon>Ophiostomatales</taxon>
        <taxon>Ophiostomataceae</taxon>
        <taxon>Ophiostoma</taxon>
    </lineage>
</organism>
<proteinExistence type="predicted"/>
<dbReference type="HOGENOM" id="CLU_020425_2_0_1"/>
<gene>
    <name evidence="2" type="ORF">F503_01546</name>
</gene>
<dbReference type="OrthoDB" id="422736at2759"/>
<dbReference type="eggNOG" id="ENOG502SM1S">
    <property type="taxonomic scope" value="Eukaryota"/>
</dbReference>
<dbReference type="PANTHER" id="PTHR36587">
    <property type="entry name" value="EXPRESSION SITE-ASSOCIATED GENE 3 (ESAG3)-LIKE PROTEIN"/>
    <property type="match status" value="1"/>
</dbReference>
<feature type="signal peptide" evidence="1">
    <location>
        <begin position="1"/>
        <end position="21"/>
    </location>
</feature>
<dbReference type="PANTHER" id="PTHR36587:SF2">
    <property type="entry name" value="EXPRESSION SITE-ASSOCIATED GENE 3 (ESAG3)-LIKE PROTEIN"/>
    <property type="match status" value="1"/>
</dbReference>
<dbReference type="VEuPathDB" id="FungiDB:F503_01546"/>
<reference evidence="2 3" key="1">
    <citation type="journal article" date="2013" name="BMC Genomics">
        <title>The genome and transcriptome of the pine saprophyte Ophiostoma piceae, and a comparison with the bark beetle-associated pine pathogen Grosmannia clavigera.</title>
        <authorList>
            <person name="Haridas S."/>
            <person name="Wang Y."/>
            <person name="Lim L."/>
            <person name="Massoumi Alamouti S."/>
            <person name="Jackman S."/>
            <person name="Docking R."/>
            <person name="Robertson G."/>
            <person name="Birol I."/>
            <person name="Bohlmann J."/>
            <person name="Breuil C."/>
        </authorList>
    </citation>
    <scope>NUCLEOTIDE SEQUENCE [LARGE SCALE GENOMIC DNA]</scope>
    <source>
        <strain evidence="2 3">UAMH 11346</strain>
    </source>
</reference>
<accession>S3CQA3</accession>
<feature type="chain" id="PRO_5004507652" evidence="1">
    <location>
        <begin position="22"/>
        <end position="498"/>
    </location>
</feature>
<keyword evidence="3" id="KW-1185">Reference proteome</keyword>
<protein>
    <submittedName>
        <fullName evidence="2">Uncharacterized protein</fullName>
    </submittedName>
</protein>
<dbReference type="AlphaFoldDB" id="S3CQA3"/>
<dbReference type="STRING" id="1262450.S3CQA3"/>
<dbReference type="CDD" id="cd22997">
    <property type="entry name" value="GT_LH"/>
    <property type="match status" value="1"/>
</dbReference>
<evidence type="ECO:0000313" key="3">
    <source>
        <dbReference type="Proteomes" id="UP000016923"/>
    </source>
</evidence>
<name>S3CQA3_OPHP1</name>
<evidence type="ECO:0000313" key="2">
    <source>
        <dbReference type="EMBL" id="EPE02805.1"/>
    </source>
</evidence>
<dbReference type="EMBL" id="KE148173">
    <property type="protein sequence ID" value="EPE02805.1"/>
    <property type="molecule type" value="Genomic_DNA"/>
</dbReference>
<sequence>MWNRRYLPAVVFLLIVGLVLLQPRSQEYTKSIILQHGRKRTSKLHLLVPASNPHVQLCRALVSSAILGYPPAVLSGWNGTGDLDASITHLAKVRNVVRYLDSIPPSDDDDLILIIDGYDVIMQLPAEIMIQRYFAVTEAANAKLAARFGDGYTSLPHAHRPRQSILFGPDKLCWPVDFRRPACFAAPETGLPKDAFGIGDDDSNSQPRWLNSGTIMGPVGSMREMFAATIDRIQATYDPEYICRESDQMYMSDVWGEQEYARSMREFQLKTTGHADEQEYVPDGGVEEKWIPDIAPGQKTEYQIGLDYESSLFQSWAGYERFLDLLPYNGTNYTALVTQNVNDAPDFKPYEISLPTAVTSSLAHLLSSVSRAHNTNPFDLVTTLHLGTNLVTRHVYGLFHCTGEKGYLDELWGRLWFYPYAKELLSAAITSVKSGADISTTPVNGRLWKGAKTYPATPADVNGEVAYGAWADLSNEWLDWGQLCREHEGVLFGEEQLT</sequence>
<dbReference type="Proteomes" id="UP000016923">
    <property type="component" value="Unassembled WGS sequence"/>
</dbReference>
<dbReference type="OMA" id="HVAIEYE"/>